<dbReference type="GeneID" id="66075024"/>
<dbReference type="EMBL" id="CM032183">
    <property type="protein sequence ID" value="KAG7095169.1"/>
    <property type="molecule type" value="Genomic_DNA"/>
</dbReference>
<keyword evidence="3" id="KW-1185">Reference proteome</keyword>
<gene>
    <name evidence="2" type="ORF">E1B28_005948</name>
</gene>
<comment type="caution">
    <text evidence="2">The sequence shown here is derived from an EMBL/GenBank/DDBJ whole genome shotgun (WGS) entry which is preliminary data.</text>
</comment>
<dbReference type="RefSeq" id="XP_043011639.1">
    <property type="nucleotide sequence ID" value="XM_043150551.1"/>
</dbReference>
<reference evidence="2" key="1">
    <citation type="journal article" date="2021" name="Genome Biol. Evol.">
        <title>The assembled and annotated genome of the fairy-ring fungus Marasmius oreades.</title>
        <authorList>
            <person name="Hiltunen M."/>
            <person name="Ament-Velasquez S.L."/>
            <person name="Johannesson H."/>
        </authorList>
    </citation>
    <scope>NUCLEOTIDE SEQUENCE</scope>
    <source>
        <strain evidence="2">03SP1</strain>
    </source>
</reference>
<dbReference type="KEGG" id="more:E1B28_005948"/>
<name>A0A9P7S495_9AGAR</name>
<feature type="compositionally biased region" description="Polar residues" evidence="1">
    <location>
        <begin position="12"/>
        <end position="27"/>
    </location>
</feature>
<proteinExistence type="predicted"/>
<sequence>MDLREDDWNWDSDGSQQAQNEIDQPDQQDLVPSDKREEEDPKSPHACNRLGHQDNFFTPVSDPDVALLTAFEGDEIFRRPAFDESPEVWLAYLHATIGNVYEGLTIKQSDNNAVQHH</sequence>
<accession>A0A9P7S495</accession>
<protein>
    <submittedName>
        <fullName evidence="2">Uncharacterized protein</fullName>
    </submittedName>
</protein>
<feature type="compositionally biased region" description="Basic and acidic residues" evidence="1">
    <location>
        <begin position="32"/>
        <end position="43"/>
    </location>
</feature>
<evidence type="ECO:0000313" key="3">
    <source>
        <dbReference type="Proteomes" id="UP001049176"/>
    </source>
</evidence>
<dbReference type="AlphaFoldDB" id="A0A9P7S495"/>
<evidence type="ECO:0000256" key="1">
    <source>
        <dbReference type="SAM" id="MobiDB-lite"/>
    </source>
</evidence>
<feature type="region of interest" description="Disordered" evidence="1">
    <location>
        <begin position="1"/>
        <end position="54"/>
    </location>
</feature>
<dbReference type="Proteomes" id="UP001049176">
    <property type="component" value="Chromosome 3"/>
</dbReference>
<organism evidence="2 3">
    <name type="scientific">Marasmius oreades</name>
    <name type="common">fairy-ring Marasmius</name>
    <dbReference type="NCBI Taxonomy" id="181124"/>
    <lineage>
        <taxon>Eukaryota</taxon>
        <taxon>Fungi</taxon>
        <taxon>Dikarya</taxon>
        <taxon>Basidiomycota</taxon>
        <taxon>Agaricomycotina</taxon>
        <taxon>Agaricomycetes</taxon>
        <taxon>Agaricomycetidae</taxon>
        <taxon>Agaricales</taxon>
        <taxon>Marasmiineae</taxon>
        <taxon>Marasmiaceae</taxon>
        <taxon>Marasmius</taxon>
    </lineage>
</organism>
<evidence type="ECO:0000313" key="2">
    <source>
        <dbReference type="EMBL" id="KAG7095169.1"/>
    </source>
</evidence>